<dbReference type="Proteomes" id="UP000594263">
    <property type="component" value="Unplaced"/>
</dbReference>
<keyword evidence="7" id="KW-1133">Transmembrane helix</keyword>
<protein>
    <recommendedName>
        <fullName evidence="9">Peptidase A1 domain-containing protein</fullName>
    </recommendedName>
</protein>
<keyword evidence="6" id="KW-0378">Hydrolase</keyword>
<organism evidence="10 11">
    <name type="scientific">Kalanchoe fedtschenkoi</name>
    <name type="common">Lavender scallops</name>
    <name type="synonym">South American air plant</name>
    <dbReference type="NCBI Taxonomy" id="63787"/>
    <lineage>
        <taxon>Eukaryota</taxon>
        <taxon>Viridiplantae</taxon>
        <taxon>Streptophyta</taxon>
        <taxon>Embryophyta</taxon>
        <taxon>Tracheophyta</taxon>
        <taxon>Spermatophyta</taxon>
        <taxon>Magnoliopsida</taxon>
        <taxon>eudicotyledons</taxon>
        <taxon>Gunneridae</taxon>
        <taxon>Pentapetalae</taxon>
        <taxon>Saxifragales</taxon>
        <taxon>Crassulaceae</taxon>
        <taxon>Kalanchoe</taxon>
    </lineage>
</organism>
<name>A0A7N0TGX2_KALFE</name>
<evidence type="ECO:0000256" key="5">
    <source>
        <dbReference type="ARBA" id="ARBA00022729"/>
    </source>
</evidence>
<reference evidence="10" key="1">
    <citation type="submission" date="2021-01" db="UniProtKB">
        <authorList>
            <consortium name="EnsemblPlants"/>
        </authorList>
    </citation>
    <scope>IDENTIFICATION</scope>
</reference>
<feature type="domain" description="Peptidase A1" evidence="9">
    <location>
        <begin position="76"/>
        <end position="190"/>
    </location>
</feature>
<dbReference type="PANTHER" id="PTHR13683">
    <property type="entry name" value="ASPARTYL PROTEASES"/>
    <property type="match status" value="1"/>
</dbReference>
<evidence type="ECO:0000256" key="4">
    <source>
        <dbReference type="ARBA" id="ARBA00022692"/>
    </source>
</evidence>
<keyword evidence="3" id="KW-0645">Protease</keyword>
<dbReference type="InterPro" id="IPR001461">
    <property type="entry name" value="Aspartic_peptidase_A1"/>
</dbReference>
<dbReference type="SUPFAM" id="SSF50630">
    <property type="entry name" value="Acid proteases"/>
    <property type="match status" value="1"/>
</dbReference>
<evidence type="ECO:0000259" key="9">
    <source>
        <dbReference type="PROSITE" id="PS51767"/>
    </source>
</evidence>
<evidence type="ECO:0000313" key="10">
    <source>
        <dbReference type="EnsemblPlants" id="Kaladp0037s0006.1.v1.1"/>
    </source>
</evidence>
<dbReference type="AlphaFoldDB" id="A0A7N0TGX2"/>
<dbReference type="InterPro" id="IPR033121">
    <property type="entry name" value="PEPTIDASE_A1"/>
</dbReference>
<keyword evidence="5" id="KW-0732">Signal</keyword>
<evidence type="ECO:0000256" key="6">
    <source>
        <dbReference type="ARBA" id="ARBA00022801"/>
    </source>
</evidence>
<dbReference type="InterPro" id="IPR032861">
    <property type="entry name" value="TAXi_N"/>
</dbReference>
<dbReference type="Pfam" id="PF14543">
    <property type="entry name" value="TAXi_N"/>
    <property type="match status" value="1"/>
</dbReference>
<keyword evidence="8" id="KW-0472">Membrane</keyword>
<dbReference type="EnsemblPlants" id="Kaladp0037s0006.1.v1.1">
    <property type="protein sequence ID" value="Kaladp0037s0006.1.v1.1"/>
    <property type="gene ID" value="Kaladp0037s0006.v1.1"/>
</dbReference>
<proteinExistence type="inferred from homology"/>
<dbReference type="GO" id="GO:0004190">
    <property type="term" value="F:aspartic-type endopeptidase activity"/>
    <property type="evidence" value="ECO:0007669"/>
    <property type="project" value="InterPro"/>
</dbReference>
<dbReference type="Gramene" id="Kaladp0037s0006.1.v1.1">
    <property type="protein sequence ID" value="Kaladp0037s0006.1.v1.1"/>
    <property type="gene ID" value="Kaladp0037s0006.v1.1"/>
</dbReference>
<evidence type="ECO:0000313" key="11">
    <source>
        <dbReference type="Proteomes" id="UP000594263"/>
    </source>
</evidence>
<evidence type="ECO:0000256" key="7">
    <source>
        <dbReference type="ARBA" id="ARBA00022989"/>
    </source>
</evidence>
<dbReference type="Gene3D" id="2.40.70.10">
    <property type="entry name" value="Acid Proteases"/>
    <property type="match status" value="1"/>
</dbReference>
<sequence>MLLYLFSVVSLAAAASLPDTTPSGNTFSLQRLAYHHDFKRMADSNARRRRMLERRWKGLPDLWLDGDGMVNSEGLYHTNLILGTPPKSFKLAIDSGSDISWVKCLSNDTDARNVYNAEGSSTGSILSCHDKECGIYSTQQCSDFEKKCIYEIEYMDQSGASGYFINDTVEFEVRAQNVSHAHSSAHLVLG</sequence>
<accession>A0A7N0TGX2</accession>
<keyword evidence="4" id="KW-0812">Transmembrane</keyword>
<dbReference type="InterPro" id="IPR021109">
    <property type="entry name" value="Peptidase_aspartic_dom_sf"/>
</dbReference>
<dbReference type="PANTHER" id="PTHR13683:SF375">
    <property type="entry name" value="PEPTIDASE A1 DOMAIN-CONTAINING PROTEIN"/>
    <property type="match status" value="1"/>
</dbReference>
<evidence type="ECO:0000256" key="3">
    <source>
        <dbReference type="ARBA" id="ARBA00022670"/>
    </source>
</evidence>
<evidence type="ECO:0000256" key="2">
    <source>
        <dbReference type="ARBA" id="ARBA00007447"/>
    </source>
</evidence>
<evidence type="ECO:0000256" key="1">
    <source>
        <dbReference type="ARBA" id="ARBA00004370"/>
    </source>
</evidence>
<dbReference type="GO" id="GO:0016020">
    <property type="term" value="C:membrane"/>
    <property type="evidence" value="ECO:0007669"/>
    <property type="project" value="UniProtKB-SubCell"/>
</dbReference>
<dbReference type="GO" id="GO:0006508">
    <property type="term" value="P:proteolysis"/>
    <property type="evidence" value="ECO:0007669"/>
    <property type="project" value="UniProtKB-KW"/>
</dbReference>
<comment type="subcellular location">
    <subcellularLocation>
        <location evidence="1">Membrane</location>
    </subcellularLocation>
</comment>
<dbReference type="PROSITE" id="PS51767">
    <property type="entry name" value="PEPTIDASE_A1"/>
    <property type="match status" value="1"/>
</dbReference>
<keyword evidence="11" id="KW-1185">Reference proteome</keyword>
<evidence type="ECO:0000256" key="8">
    <source>
        <dbReference type="ARBA" id="ARBA00023136"/>
    </source>
</evidence>
<comment type="similarity">
    <text evidence="2">Belongs to the peptidase A1 family.</text>
</comment>